<accession>A0A5D0NYF7</accession>
<feature type="region of interest" description="Disordered" evidence="1">
    <location>
        <begin position="144"/>
        <end position="171"/>
    </location>
</feature>
<feature type="domain" description="VOC" evidence="2">
    <location>
        <begin position="20"/>
        <end position="140"/>
    </location>
</feature>
<sequence length="171" mass="18326">MGDRSAASPADGSGPPRLDGVHHLKLPVTDLARSLEWYRSRLGYEVDIEFVEQGTLMGYALRHPAGGPMLALRLDPERAVAAAGFDYFAIGVPGKSAIEELAARLTALGESHAGVHFATIGWILPELHDPDGHEVRFYTTAHHTDTGADPLRVDDPRETAARRAAAAGETP</sequence>
<dbReference type="RefSeq" id="WP_067904861.1">
    <property type="nucleotide sequence ID" value="NZ_VSFG01000001.1"/>
</dbReference>
<dbReference type="STRING" id="1220554.GCA_001552135_07929"/>
<evidence type="ECO:0000313" key="4">
    <source>
        <dbReference type="Proteomes" id="UP000323380"/>
    </source>
</evidence>
<dbReference type="CDD" id="cd06587">
    <property type="entry name" value="VOC"/>
    <property type="match status" value="1"/>
</dbReference>
<name>A0A5D0NYF7_9ACTN</name>
<evidence type="ECO:0000313" key="3">
    <source>
        <dbReference type="EMBL" id="TYB49342.1"/>
    </source>
</evidence>
<feature type="compositionally biased region" description="Low complexity" evidence="1">
    <location>
        <begin position="162"/>
        <end position="171"/>
    </location>
</feature>
<comment type="caution">
    <text evidence="3">The sequence shown here is derived from an EMBL/GenBank/DDBJ whole genome shotgun (WGS) entry which is preliminary data.</text>
</comment>
<dbReference type="InterPro" id="IPR004360">
    <property type="entry name" value="Glyas_Fos-R_dOase_dom"/>
</dbReference>
<dbReference type="Pfam" id="PF00903">
    <property type="entry name" value="Glyoxalase"/>
    <property type="match status" value="1"/>
</dbReference>
<proteinExistence type="predicted"/>
<dbReference type="Gene3D" id="3.10.180.10">
    <property type="entry name" value="2,3-Dihydroxybiphenyl 1,2-Dioxygenase, domain 1"/>
    <property type="match status" value="1"/>
</dbReference>
<dbReference type="PROSITE" id="PS51819">
    <property type="entry name" value="VOC"/>
    <property type="match status" value="1"/>
</dbReference>
<keyword evidence="4" id="KW-1185">Reference proteome</keyword>
<dbReference type="SUPFAM" id="SSF54593">
    <property type="entry name" value="Glyoxalase/Bleomycin resistance protein/Dihydroxybiphenyl dioxygenase"/>
    <property type="match status" value="1"/>
</dbReference>
<reference evidence="3 4" key="1">
    <citation type="submission" date="2019-08" db="EMBL/GenBank/DDBJ databases">
        <title>Actinomadura sp. nov. CYP1-5 isolated from mountain soil.</title>
        <authorList>
            <person name="Songsumanus A."/>
            <person name="Kuncharoen N."/>
            <person name="Kudo T."/>
            <person name="Yuki M."/>
            <person name="Igarashi Y."/>
            <person name="Tanasupawat S."/>
        </authorList>
    </citation>
    <scope>NUCLEOTIDE SEQUENCE [LARGE SCALE GENOMIC DNA]</scope>
    <source>
        <strain evidence="3 4">JCM 14158</strain>
    </source>
</reference>
<dbReference type="AlphaFoldDB" id="A0A5D0NYF7"/>
<dbReference type="EMBL" id="VSFG01000001">
    <property type="protein sequence ID" value="TYB49342.1"/>
    <property type="molecule type" value="Genomic_DNA"/>
</dbReference>
<gene>
    <name evidence="3" type="ORF">FXF69_09690</name>
</gene>
<feature type="compositionally biased region" description="Basic and acidic residues" evidence="1">
    <location>
        <begin position="144"/>
        <end position="161"/>
    </location>
</feature>
<protein>
    <submittedName>
        <fullName evidence="3">VOC family protein</fullName>
    </submittedName>
</protein>
<organism evidence="3 4">
    <name type="scientific">Actinomadura chibensis</name>
    <dbReference type="NCBI Taxonomy" id="392828"/>
    <lineage>
        <taxon>Bacteria</taxon>
        <taxon>Bacillati</taxon>
        <taxon>Actinomycetota</taxon>
        <taxon>Actinomycetes</taxon>
        <taxon>Streptosporangiales</taxon>
        <taxon>Thermomonosporaceae</taxon>
        <taxon>Actinomadura</taxon>
    </lineage>
</organism>
<dbReference type="InterPro" id="IPR029068">
    <property type="entry name" value="Glyas_Bleomycin-R_OHBP_Dase"/>
</dbReference>
<evidence type="ECO:0000256" key="1">
    <source>
        <dbReference type="SAM" id="MobiDB-lite"/>
    </source>
</evidence>
<dbReference type="Proteomes" id="UP000323380">
    <property type="component" value="Unassembled WGS sequence"/>
</dbReference>
<evidence type="ECO:0000259" key="2">
    <source>
        <dbReference type="PROSITE" id="PS51819"/>
    </source>
</evidence>
<dbReference type="InterPro" id="IPR037523">
    <property type="entry name" value="VOC_core"/>
</dbReference>